<reference evidence="1" key="1">
    <citation type="submission" date="2022-03" db="EMBL/GenBank/DDBJ databases">
        <authorList>
            <person name="Martin C."/>
        </authorList>
    </citation>
    <scope>NUCLEOTIDE SEQUENCE</scope>
</reference>
<protein>
    <submittedName>
        <fullName evidence="1">Uncharacterized protein</fullName>
    </submittedName>
</protein>
<dbReference type="PANTHER" id="PTHR31701">
    <property type="entry name" value="ENDOPLASMIC RETICULUM MEMBRANE-ASSOCIATED RNA DEGRADATION PROTEIN"/>
    <property type="match status" value="1"/>
</dbReference>
<gene>
    <name evidence="1" type="ORF">OFUS_LOCUS17767</name>
</gene>
<feature type="non-terminal residue" evidence="1">
    <location>
        <position position="1"/>
    </location>
</feature>
<comment type="caution">
    <text evidence="1">The sequence shown here is derived from an EMBL/GenBank/DDBJ whole genome shotgun (WGS) entry which is preliminary data.</text>
</comment>
<sequence length="133" mass="15099">DYLVYPEGVRFRDRLSHGQFDLSTIGQHVAASILAISLTTAARFLPEDANVTKSDTLASLISDMNCYESRFHPISLLKRDILDAGHQLSEWQCIQHIIESCDTKLKSLDRDKETICKAITTICRKLKEYPCLK</sequence>
<dbReference type="AlphaFoldDB" id="A0A8J1UNR3"/>
<name>A0A8J1UNR3_OWEFU</name>
<keyword evidence="2" id="KW-1185">Reference proteome</keyword>
<evidence type="ECO:0000313" key="1">
    <source>
        <dbReference type="EMBL" id="CAH1792843.1"/>
    </source>
</evidence>
<accession>A0A8J1UNR3</accession>
<organism evidence="1 2">
    <name type="scientific">Owenia fusiformis</name>
    <name type="common">Polychaete worm</name>
    <dbReference type="NCBI Taxonomy" id="6347"/>
    <lineage>
        <taxon>Eukaryota</taxon>
        <taxon>Metazoa</taxon>
        <taxon>Spiralia</taxon>
        <taxon>Lophotrochozoa</taxon>
        <taxon>Annelida</taxon>
        <taxon>Polychaeta</taxon>
        <taxon>Sedentaria</taxon>
        <taxon>Canalipalpata</taxon>
        <taxon>Sabellida</taxon>
        <taxon>Oweniida</taxon>
        <taxon>Oweniidae</taxon>
        <taxon>Owenia</taxon>
    </lineage>
</organism>
<dbReference type="PANTHER" id="PTHR31701:SF2">
    <property type="entry name" value="ENDOPLASMIC RETICULUM MEMBRANE-ASSOCIATED RNA DEGRADATION PROTEIN"/>
    <property type="match status" value="1"/>
</dbReference>
<dbReference type="InterPro" id="IPR039635">
    <property type="entry name" value="ERMARD"/>
</dbReference>
<proteinExistence type="predicted"/>
<dbReference type="Proteomes" id="UP000749559">
    <property type="component" value="Unassembled WGS sequence"/>
</dbReference>
<dbReference type="OrthoDB" id="49386at2759"/>
<dbReference type="EMBL" id="CAIIXF020000008">
    <property type="protein sequence ID" value="CAH1792843.1"/>
    <property type="molecule type" value="Genomic_DNA"/>
</dbReference>
<evidence type="ECO:0000313" key="2">
    <source>
        <dbReference type="Proteomes" id="UP000749559"/>
    </source>
</evidence>